<feature type="region of interest" description="Disordered" evidence="1">
    <location>
        <begin position="31"/>
        <end position="52"/>
    </location>
</feature>
<keyword evidence="3" id="KW-1185">Reference proteome</keyword>
<dbReference type="AlphaFoldDB" id="A0A2T0RMF5"/>
<evidence type="ECO:0000256" key="1">
    <source>
        <dbReference type="SAM" id="MobiDB-lite"/>
    </source>
</evidence>
<evidence type="ECO:0000313" key="2">
    <source>
        <dbReference type="EMBL" id="PRY22302.1"/>
    </source>
</evidence>
<protein>
    <submittedName>
        <fullName evidence="2">Uncharacterized protein</fullName>
    </submittedName>
</protein>
<accession>A0A2T0RMF5</accession>
<organism evidence="2 3">
    <name type="scientific">Pseudosporangium ferrugineum</name>
    <dbReference type="NCBI Taxonomy" id="439699"/>
    <lineage>
        <taxon>Bacteria</taxon>
        <taxon>Bacillati</taxon>
        <taxon>Actinomycetota</taxon>
        <taxon>Actinomycetes</taxon>
        <taxon>Micromonosporales</taxon>
        <taxon>Micromonosporaceae</taxon>
        <taxon>Pseudosporangium</taxon>
    </lineage>
</organism>
<evidence type="ECO:0000313" key="3">
    <source>
        <dbReference type="Proteomes" id="UP000239209"/>
    </source>
</evidence>
<proteinExistence type="predicted"/>
<dbReference type="EMBL" id="PVZG01000017">
    <property type="protein sequence ID" value="PRY22302.1"/>
    <property type="molecule type" value="Genomic_DNA"/>
</dbReference>
<dbReference type="Proteomes" id="UP000239209">
    <property type="component" value="Unassembled WGS sequence"/>
</dbReference>
<gene>
    <name evidence="2" type="ORF">CLV70_1175</name>
</gene>
<reference evidence="2 3" key="1">
    <citation type="submission" date="2018-03" db="EMBL/GenBank/DDBJ databases">
        <title>Genomic Encyclopedia of Archaeal and Bacterial Type Strains, Phase II (KMG-II): from individual species to whole genera.</title>
        <authorList>
            <person name="Goeker M."/>
        </authorList>
    </citation>
    <scope>NUCLEOTIDE SEQUENCE [LARGE SCALE GENOMIC DNA]</scope>
    <source>
        <strain evidence="2 3">DSM 45348</strain>
    </source>
</reference>
<sequence>MSGNNGTKGIEIERPGNGYALKVTFAPPAKPIHPIPPVPVSNGQKATRRSAPLTDASCLRSGSDKCIVLAFHPQ</sequence>
<comment type="caution">
    <text evidence="2">The sequence shown here is derived from an EMBL/GenBank/DDBJ whole genome shotgun (WGS) entry which is preliminary data.</text>
</comment>
<name>A0A2T0RMF5_9ACTN</name>